<reference evidence="1 2" key="1">
    <citation type="submission" date="2019-06" db="EMBL/GenBank/DDBJ databases">
        <authorList>
            <person name="Meng X."/>
        </authorList>
    </citation>
    <scope>NUCLEOTIDE SEQUENCE [LARGE SCALE GENOMIC DNA]</scope>
    <source>
        <strain evidence="1 2">M625</strain>
    </source>
</reference>
<dbReference type="Pfam" id="PF17642">
    <property type="entry name" value="TssD"/>
    <property type="match status" value="1"/>
</dbReference>
<comment type="caution">
    <text evidence="1">The sequence shown here is derived from an EMBL/GenBank/DDBJ whole genome shotgun (WGS) entry which is preliminary data.</text>
</comment>
<organism evidence="1 2">
    <name type="scientific">Aquimarina algicola</name>
    <dbReference type="NCBI Taxonomy" id="2589995"/>
    <lineage>
        <taxon>Bacteria</taxon>
        <taxon>Pseudomonadati</taxon>
        <taxon>Bacteroidota</taxon>
        <taxon>Flavobacteriia</taxon>
        <taxon>Flavobacteriales</taxon>
        <taxon>Flavobacteriaceae</taxon>
        <taxon>Aquimarina</taxon>
    </lineage>
</organism>
<dbReference type="GO" id="GO:0033104">
    <property type="term" value="C:type VI protein secretion system complex"/>
    <property type="evidence" value="ECO:0007669"/>
    <property type="project" value="InterPro"/>
</dbReference>
<dbReference type="Proteomes" id="UP000315540">
    <property type="component" value="Unassembled WGS sequence"/>
</dbReference>
<dbReference type="OrthoDB" id="955509at2"/>
<dbReference type="EMBL" id="VFWZ01000004">
    <property type="protein sequence ID" value="TPN85387.1"/>
    <property type="molecule type" value="Genomic_DNA"/>
</dbReference>
<evidence type="ECO:0008006" key="3">
    <source>
        <dbReference type="Google" id="ProtNLM"/>
    </source>
</evidence>
<proteinExistence type="predicted"/>
<evidence type="ECO:0000313" key="2">
    <source>
        <dbReference type="Proteomes" id="UP000315540"/>
    </source>
</evidence>
<sequence length="132" mass="14951">MSFLSKLEIDGHTFILDRCTSAIDQNSDYNGRPNSAPIAGKFTIALRYEKKADLFAEWAVSSTLTKNGKIIFYNNDSMSTLQSMEFKDAYCLHYAQDYDGNSNKPMTIQMVISAKDIKVGVVEYNNNWPTKQ</sequence>
<evidence type="ECO:0000313" key="1">
    <source>
        <dbReference type="EMBL" id="TPN85387.1"/>
    </source>
</evidence>
<dbReference type="InterPro" id="IPR041408">
    <property type="entry name" value="Hcp_Tssd"/>
</dbReference>
<protein>
    <recommendedName>
        <fullName evidence="3">Type VI secretion system needle protein Hcp</fullName>
    </recommendedName>
</protein>
<keyword evidence="2" id="KW-1185">Reference proteome</keyword>
<dbReference type="AlphaFoldDB" id="A0A504J3C8"/>
<name>A0A504J3C8_9FLAO</name>
<gene>
    <name evidence="1" type="ORF">FHK87_15340</name>
</gene>
<dbReference type="RefSeq" id="WP_140594633.1">
    <property type="nucleotide sequence ID" value="NZ_VFWZ01000004.1"/>
</dbReference>
<accession>A0A504J3C8</accession>